<dbReference type="Pfam" id="PF07707">
    <property type="entry name" value="BACK"/>
    <property type="match status" value="1"/>
</dbReference>
<name>A0A8J1U532_OWEFU</name>
<dbReference type="Proteomes" id="UP000749559">
    <property type="component" value="Unassembled WGS sequence"/>
</dbReference>
<dbReference type="PROSITE" id="PS50097">
    <property type="entry name" value="BTB"/>
    <property type="match status" value="1"/>
</dbReference>
<dbReference type="OrthoDB" id="6056451at2759"/>
<dbReference type="CDD" id="cd18186">
    <property type="entry name" value="BTB_POZ_ZBTB_KLHL-like"/>
    <property type="match status" value="1"/>
</dbReference>
<dbReference type="CDD" id="cd14733">
    <property type="entry name" value="BACK"/>
    <property type="match status" value="1"/>
</dbReference>
<organism evidence="3 4">
    <name type="scientific">Owenia fusiformis</name>
    <name type="common">Polychaete worm</name>
    <dbReference type="NCBI Taxonomy" id="6347"/>
    <lineage>
        <taxon>Eukaryota</taxon>
        <taxon>Metazoa</taxon>
        <taxon>Spiralia</taxon>
        <taxon>Lophotrochozoa</taxon>
        <taxon>Annelida</taxon>
        <taxon>Polychaeta</taxon>
        <taxon>Sedentaria</taxon>
        <taxon>Canalipalpata</taxon>
        <taxon>Sabellida</taxon>
        <taxon>Oweniida</taxon>
        <taxon>Oweniidae</taxon>
        <taxon>Owenia</taxon>
    </lineage>
</organism>
<dbReference type="PANTHER" id="PTHR45632">
    <property type="entry name" value="LD33804P"/>
    <property type="match status" value="1"/>
</dbReference>
<dbReference type="InterPro" id="IPR011705">
    <property type="entry name" value="BACK"/>
</dbReference>
<dbReference type="EMBL" id="CAIIXF020000008">
    <property type="protein sequence ID" value="CAH1792025.1"/>
    <property type="molecule type" value="Genomic_DNA"/>
</dbReference>
<dbReference type="Pfam" id="PF00651">
    <property type="entry name" value="BTB"/>
    <property type="match status" value="1"/>
</dbReference>
<evidence type="ECO:0000256" key="2">
    <source>
        <dbReference type="ARBA" id="ARBA00022737"/>
    </source>
</evidence>
<dbReference type="SMART" id="SM00225">
    <property type="entry name" value="BTB"/>
    <property type="match status" value="1"/>
</dbReference>
<dbReference type="AlphaFoldDB" id="A0A8J1U532"/>
<dbReference type="SUPFAM" id="SSF54695">
    <property type="entry name" value="POZ domain"/>
    <property type="match status" value="1"/>
</dbReference>
<comment type="caution">
    <text evidence="3">The sequence shown here is derived from an EMBL/GenBank/DDBJ whole genome shotgun (WGS) entry which is preliminary data.</text>
</comment>
<evidence type="ECO:0000313" key="3">
    <source>
        <dbReference type="EMBL" id="CAH1792025.1"/>
    </source>
</evidence>
<accession>A0A8J1U532</accession>
<dbReference type="PANTHER" id="PTHR45632:SF3">
    <property type="entry name" value="KELCH-LIKE PROTEIN 32"/>
    <property type="match status" value="1"/>
</dbReference>
<dbReference type="InterPro" id="IPR011333">
    <property type="entry name" value="SKP1/BTB/POZ_sf"/>
</dbReference>
<keyword evidence="2" id="KW-0677">Repeat</keyword>
<dbReference type="Gene3D" id="3.30.710.10">
    <property type="entry name" value="Potassium Channel Kv1.1, Chain A"/>
    <property type="match status" value="1"/>
</dbReference>
<protein>
    <submittedName>
        <fullName evidence="3">Uncharacterized protein</fullName>
    </submittedName>
</protein>
<keyword evidence="4" id="KW-1185">Reference proteome</keyword>
<evidence type="ECO:0000256" key="1">
    <source>
        <dbReference type="ARBA" id="ARBA00022441"/>
    </source>
</evidence>
<proteinExistence type="predicted"/>
<dbReference type="Gene3D" id="1.25.40.420">
    <property type="match status" value="1"/>
</dbReference>
<dbReference type="InterPro" id="IPR000210">
    <property type="entry name" value="BTB/POZ_dom"/>
</dbReference>
<dbReference type="SMART" id="SM00875">
    <property type="entry name" value="BACK"/>
    <property type="match status" value="1"/>
</dbReference>
<gene>
    <name evidence="3" type="ORF">OFUS_LOCUS17050</name>
</gene>
<sequence length="705" mass="81556">MQNLVELSSLQIEDSGEKTRANKLLASLIKQRKDGSMCDIKLKIGDDFVHAHKCILVSSSKYFERMFLGNFEENQGEVDLSGSVSSKDVLNAILDFIYSGKLLITDENIEGLVQCATFFLLDDAQKFCEQYLLSNLTIDTCIRTYCLSEMYNLTDLYTIAEKVMKSKFQDVILRNEILSVPYDYLKRLLSNTEMIQLCSAKHLITLLCRWSRYSPDERVDHFSSLWNIISDRLYSDVSGCGKCLETCFTEVWCDMPEEKRMEKQYFSTFLTEMETRLQSFLGSDEISKKSNEYLIAFCGLPRRMVIYSPTTNAWHEYRKHYMDINKSLMSNFEYFIGMTEQNVYFFRKKRIYPSENSELIPEGKVMSLNLESGNMSVYATFDEVQESTVIFVTVCNQKICCLVKSLSPQNGETKLKANFSVWNAQSQKWEVRLTLKDPAYIQDRGSWIQHNGHVYVVCVQHAQDQGASQSLGQYKAVFYDYNSDEDTGTSFYTCKKIGTKDVRLVMYELQYVHSGIIVVMDNYNTWVCNTALKPSTWEMYPNEVTLPELTSLPLNQEDHFKLPEKDPLDSSKLGEWYQTLIGDHELHVEYRLRNDLESKRRGSSYTILPSFPTNLDLNELRLKTMYMKGGFIEKLPLAEFIKDDGFSEHIHHPYILDGFKGLCRYANGKKWFDASKVKRFLKKYTVPTSASTKNQSIDASAEDKQ</sequence>
<reference evidence="3" key="1">
    <citation type="submission" date="2022-03" db="EMBL/GenBank/DDBJ databases">
        <authorList>
            <person name="Martin C."/>
        </authorList>
    </citation>
    <scope>NUCLEOTIDE SEQUENCE</scope>
</reference>
<evidence type="ECO:0000313" key="4">
    <source>
        <dbReference type="Proteomes" id="UP000749559"/>
    </source>
</evidence>
<keyword evidence="1" id="KW-0880">Kelch repeat</keyword>